<keyword evidence="4" id="KW-1185">Reference proteome</keyword>
<dbReference type="InterPro" id="IPR043990">
    <property type="entry name" value="AC_1"/>
</dbReference>
<evidence type="ECO:0000259" key="2">
    <source>
        <dbReference type="PROSITE" id="PS51208"/>
    </source>
</evidence>
<evidence type="ECO:0000313" key="4">
    <source>
        <dbReference type="Proteomes" id="UP000291822"/>
    </source>
</evidence>
<organism evidence="3 4">
    <name type="scientific">Dyella soli</name>
    <dbReference type="NCBI Taxonomy" id="522319"/>
    <lineage>
        <taxon>Bacteria</taxon>
        <taxon>Pseudomonadati</taxon>
        <taxon>Pseudomonadota</taxon>
        <taxon>Gammaproteobacteria</taxon>
        <taxon>Lysobacterales</taxon>
        <taxon>Rhodanobacteraceae</taxon>
        <taxon>Dyella</taxon>
    </lineage>
</organism>
<dbReference type="InterPro" id="IPR036709">
    <property type="entry name" value="Autotransporte_beta_dom_sf"/>
</dbReference>
<feature type="signal peptide" evidence="1">
    <location>
        <begin position="1"/>
        <end position="29"/>
    </location>
</feature>
<gene>
    <name evidence="3" type="ORF">EZM97_08565</name>
</gene>
<feature type="chain" id="PRO_5020674808" evidence="1">
    <location>
        <begin position="30"/>
        <end position="831"/>
    </location>
</feature>
<dbReference type="NCBIfam" id="TIGR01414">
    <property type="entry name" value="autotrans_barl"/>
    <property type="match status" value="1"/>
</dbReference>
<dbReference type="SUPFAM" id="SSF103515">
    <property type="entry name" value="Autotransporter"/>
    <property type="match status" value="1"/>
</dbReference>
<dbReference type="SMART" id="SM00869">
    <property type="entry name" value="Autotransporter"/>
    <property type="match status" value="1"/>
</dbReference>
<dbReference type="InterPro" id="IPR005546">
    <property type="entry name" value="Autotransporte_beta"/>
</dbReference>
<keyword evidence="1" id="KW-0732">Signal</keyword>
<dbReference type="GO" id="GO:0019867">
    <property type="term" value="C:outer membrane"/>
    <property type="evidence" value="ECO:0007669"/>
    <property type="project" value="InterPro"/>
</dbReference>
<dbReference type="InterPro" id="IPR006315">
    <property type="entry name" value="OM_autotransptr_brl_dom"/>
</dbReference>
<evidence type="ECO:0000256" key="1">
    <source>
        <dbReference type="SAM" id="SignalP"/>
    </source>
</evidence>
<dbReference type="InterPro" id="IPR012332">
    <property type="entry name" value="Autotransporter_pectin_lyase_C"/>
</dbReference>
<dbReference type="SUPFAM" id="SSF51126">
    <property type="entry name" value="Pectin lyase-like"/>
    <property type="match status" value="1"/>
</dbReference>
<protein>
    <submittedName>
        <fullName evidence="3">Autotransporter outer membrane beta-barrel domain-containing protein</fullName>
    </submittedName>
</protein>
<dbReference type="AlphaFoldDB" id="A0A4V2NMH5"/>
<name>A0A4V2NMH5_9GAMM</name>
<evidence type="ECO:0000313" key="3">
    <source>
        <dbReference type="EMBL" id="TCI13317.1"/>
    </source>
</evidence>
<dbReference type="Gene3D" id="2.40.128.130">
    <property type="entry name" value="Autotransporter beta-domain"/>
    <property type="match status" value="1"/>
</dbReference>
<dbReference type="Pfam" id="PF03797">
    <property type="entry name" value="Autotransporter"/>
    <property type="match status" value="1"/>
</dbReference>
<dbReference type="InterPro" id="IPR011050">
    <property type="entry name" value="Pectin_lyase_fold/virulence"/>
</dbReference>
<reference evidence="3 4" key="1">
    <citation type="submission" date="2019-02" db="EMBL/GenBank/DDBJ databases">
        <title>Dyella amyloliquefaciens sp. nov., isolated from forest soil.</title>
        <authorList>
            <person name="Gao Z.-H."/>
            <person name="Qiu L.-H."/>
        </authorList>
    </citation>
    <scope>NUCLEOTIDE SEQUENCE [LARGE SCALE GENOMIC DNA]</scope>
    <source>
        <strain evidence="3 4">KACC 12747</strain>
    </source>
</reference>
<proteinExistence type="predicted"/>
<dbReference type="PROSITE" id="PS51208">
    <property type="entry name" value="AUTOTRANSPORTER"/>
    <property type="match status" value="1"/>
</dbReference>
<dbReference type="Pfam" id="PF18883">
    <property type="entry name" value="AC_1"/>
    <property type="match status" value="1"/>
</dbReference>
<dbReference type="EMBL" id="SJTG01000001">
    <property type="protein sequence ID" value="TCI13317.1"/>
    <property type="molecule type" value="Genomic_DNA"/>
</dbReference>
<dbReference type="Gene3D" id="2.160.20.20">
    <property type="match status" value="1"/>
</dbReference>
<sequence length="831" mass="87648">MQHIHGSPFTLARGAIAMALAGCFSSAQARDLAGPGRVFDIRQGDASESWRVFDHARLRAQPGARMNSVAVRGAYLEMTGARLEHSINSYALAIENESVATLVNSDVISDSGMAIAVGTGAGMGPDGGLSSQLVAVDSRIEGVQRGVNILRNSSATFQGTSVVGRCHRGTCSEGYAAVISSGTLNAFSGSHLRGDRAGVWVVEDVRGYDSDGTFVNLDRSKVEGGSEAAIVVNDFAVDYTRSHPVITIRNGSELLSQTGVLVKVGKYSTADIRVHDSALSGDLVTDESSSIKLGLFGDASLSGRLLGNVSLAMADRSQWHPSGDVTLQSFALDGGTVGLGAGTAGTHASLYVAGDVVGRGGVIRLHSRLNEGGDVGTQFTDRVLVGGDVTTLGTVWLDVNGIGAGANTDRNGNGKVDAFEGMSLVQVGGASRRDAFALAGGYVAAGPWQYTLHAFGPGEVDASQNVLPVGSLQWDYRLASRLLDDGGKDPEPPVVDPPVIDPPVIDPPAVRKGLVPQAPSYLVAPLALLGYDDAVNDGLMQRLGDVRQPRLRKGHEGEVFARVVTGQQHYTTDLGFQDFGFDFRQQVNVLQLGAGLVTSELGSATLRAGWAADRGTSRVTPRAADGASQAKYTVDGASVWMTLTGDAPWYVDAVVRGSRFRGDVGTAARGTDVARVRGSGWSTSVEAGYRFALADAWAVEPHARLKRASQSFDDVHDVDDVITKVSRIRQTQLRMGATVSRQQAARFTPYARVELIGSFSGRANASIGSASWNVSDDFRVGRLGNAYRVASGATADLGRRVQVYGEATYQHHLGRYGVRSWSGHAGVRVRF</sequence>
<accession>A0A4V2NMH5</accession>
<dbReference type="Proteomes" id="UP000291822">
    <property type="component" value="Unassembled WGS sequence"/>
</dbReference>
<comment type="caution">
    <text evidence="3">The sequence shown here is derived from an EMBL/GenBank/DDBJ whole genome shotgun (WGS) entry which is preliminary data.</text>
</comment>
<feature type="domain" description="Autotransporter" evidence="2">
    <location>
        <begin position="552"/>
        <end position="831"/>
    </location>
</feature>